<feature type="compositionally biased region" description="Polar residues" evidence="1">
    <location>
        <begin position="124"/>
        <end position="133"/>
    </location>
</feature>
<feature type="region of interest" description="Disordered" evidence="1">
    <location>
        <begin position="1"/>
        <end position="22"/>
    </location>
</feature>
<evidence type="ECO:0000313" key="2">
    <source>
        <dbReference type="EMBL" id="ORY01898.1"/>
    </source>
</evidence>
<feature type="compositionally biased region" description="Polar residues" evidence="1">
    <location>
        <begin position="10"/>
        <end position="21"/>
    </location>
</feature>
<feature type="region of interest" description="Disordered" evidence="1">
    <location>
        <begin position="98"/>
        <end position="139"/>
    </location>
</feature>
<organism evidence="2 3">
    <name type="scientific">Clohesyomyces aquaticus</name>
    <dbReference type="NCBI Taxonomy" id="1231657"/>
    <lineage>
        <taxon>Eukaryota</taxon>
        <taxon>Fungi</taxon>
        <taxon>Dikarya</taxon>
        <taxon>Ascomycota</taxon>
        <taxon>Pezizomycotina</taxon>
        <taxon>Dothideomycetes</taxon>
        <taxon>Pleosporomycetidae</taxon>
        <taxon>Pleosporales</taxon>
        <taxon>Lindgomycetaceae</taxon>
        <taxon>Clohesyomyces</taxon>
    </lineage>
</organism>
<dbReference type="AlphaFoldDB" id="A0A1Y1YV31"/>
<name>A0A1Y1YV31_9PLEO</name>
<accession>A0A1Y1YV31</accession>
<protein>
    <submittedName>
        <fullName evidence="2">Uncharacterized protein</fullName>
    </submittedName>
</protein>
<dbReference type="EMBL" id="MCFA01000164">
    <property type="protein sequence ID" value="ORY01898.1"/>
    <property type="molecule type" value="Genomic_DNA"/>
</dbReference>
<keyword evidence="3" id="KW-1185">Reference proteome</keyword>
<sequence>MDTMHPAFQLQRSANKDTAQNAAGHDQFQWDRFYTFTLQEARDVFKQDPTLSWTHVTAPEKRAIYERVNAKLRHEDIPEVSHDILTWRMSLVLKNLRTQDRRDQAASSSRAQLEAQSAGADLSPVSSSETQSFGAERNT</sequence>
<dbReference type="Proteomes" id="UP000193144">
    <property type="component" value="Unassembled WGS sequence"/>
</dbReference>
<comment type="caution">
    <text evidence="2">The sequence shown here is derived from an EMBL/GenBank/DDBJ whole genome shotgun (WGS) entry which is preliminary data.</text>
</comment>
<gene>
    <name evidence="2" type="ORF">BCR34DRAFT_574547</name>
</gene>
<evidence type="ECO:0000313" key="3">
    <source>
        <dbReference type="Proteomes" id="UP000193144"/>
    </source>
</evidence>
<dbReference type="OrthoDB" id="3799196at2759"/>
<reference evidence="2 3" key="1">
    <citation type="submission" date="2016-07" db="EMBL/GenBank/DDBJ databases">
        <title>Pervasive Adenine N6-methylation of Active Genes in Fungi.</title>
        <authorList>
            <consortium name="DOE Joint Genome Institute"/>
            <person name="Mondo S.J."/>
            <person name="Dannebaum R.O."/>
            <person name="Kuo R.C."/>
            <person name="Labutti K."/>
            <person name="Haridas S."/>
            <person name="Kuo A."/>
            <person name="Salamov A."/>
            <person name="Ahrendt S.R."/>
            <person name="Lipzen A."/>
            <person name="Sullivan W."/>
            <person name="Andreopoulos W.B."/>
            <person name="Clum A."/>
            <person name="Lindquist E."/>
            <person name="Daum C."/>
            <person name="Ramamoorthy G.K."/>
            <person name="Gryganskyi A."/>
            <person name="Culley D."/>
            <person name="Magnuson J.K."/>
            <person name="James T.Y."/>
            <person name="O'Malley M.A."/>
            <person name="Stajich J.E."/>
            <person name="Spatafora J.W."/>
            <person name="Visel A."/>
            <person name="Grigoriev I.V."/>
        </authorList>
    </citation>
    <scope>NUCLEOTIDE SEQUENCE [LARGE SCALE GENOMIC DNA]</scope>
    <source>
        <strain evidence="2 3">CBS 115471</strain>
    </source>
</reference>
<proteinExistence type="predicted"/>
<feature type="compositionally biased region" description="Polar residues" evidence="1">
    <location>
        <begin position="105"/>
        <end position="115"/>
    </location>
</feature>
<evidence type="ECO:0000256" key="1">
    <source>
        <dbReference type="SAM" id="MobiDB-lite"/>
    </source>
</evidence>